<organism evidence="4 5">
    <name type="scientific">Schaalia turicensis ACS-279-V-Col4</name>
    <dbReference type="NCBI Taxonomy" id="883077"/>
    <lineage>
        <taxon>Bacteria</taxon>
        <taxon>Bacillati</taxon>
        <taxon>Actinomycetota</taxon>
        <taxon>Actinomycetes</taxon>
        <taxon>Actinomycetales</taxon>
        <taxon>Actinomycetaceae</taxon>
        <taxon>Schaalia</taxon>
    </lineage>
</organism>
<evidence type="ECO:0000256" key="2">
    <source>
        <dbReference type="SAM" id="MobiDB-lite"/>
    </source>
</evidence>
<comment type="subcellular location">
    <subcellularLocation>
        <location evidence="1">Cell envelope</location>
    </subcellularLocation>
</comment>
<evidence type="ECO:0000313" key="5">
    <source>
        <dbReference type="Proteomes" id="UP000003994"/>
    </source>
</evidence>
<feature type="compositionally biased region" description="Basic and acidic residues" evidence="2">
    <location>
        <begin position="1264"/>
        <end position="1281"/>
    </location>
</feature>
<accession>K0YUB4</accession>
<dbReference type="InterPro" id="IPR042229">
    <property type="entry name" value="Listeria/Bacterioides_rpt_sf"/>
</dbReference>
<keyword evidence="5" id="KW-1185">Reference proteome</keyword>
<dbReference type="Pfam" id="PF09479">
    <property type="entry name" value="Flg_new"/>
    <property type="match status" value="3"/>
</dbReference>
<dbReference type="EMBL" id="AGWQ01000004">
    <property type="protein sequence ID" value="EJZ87083.1"/>
    <property type="molecule type" value="Genomic_DNA"/>
</dbReference>
<dbReference type="GO" id="GO:0030313">
    <property type="term" value="C:cell envelope"/>
    <property type="evidence" value="ECO:0007669"/>
    <property type="project" value="UniProtKB-SubCell"/>
</dbReference>
<evidence type="ECO:0000256" key="1">
    <source>
        <dbReference type="ARBA" id="ARBA00004196"/>
    </source>
</evidence>
<dbReference type="InterPro" id="IPR013378">
    <property type="entry name" value="InlB-like_B-rpt"/>
</dbReference>
<gene>
    <name evidence="4" type="ORF">HMPREF9241_00672</name>
</gene>
<keyword evidence="3" id="KW-1133">Transmembrane helix</keyword>
<feature type="region of interest" description="Disordered" evidence="2">
    <location>
        <begin position="1262"/>
        <end position="1281"/>
    </location>
</feature>
<sequence length="1581" mass="179822">MKVSFKQTLSLLLAVALILPAAVIFSRLLTADAAETSKYQNSMELEPVKLPADTTTEKFVKNPEQPDIYTLRSDYRVERDGDYAINYQPYVATVGAGATQGEKDKVNKTINLPDFLGYDKPQGNFPIGYDTVVKEAKTGEQSGDDEYGKTYQKTRSFDYPAVKNSVKIKHVFQDINDFDKYGPKPGETEITETTEEGSVGSDLEVKPLDEAQIAGFIPEADSITVQVPQDTKNFSVEYRYNRNHYDVTFDTDGGAELPSRTLYYGQVIPTLEKKDIPEKVGATFQGWKPSIDLKDESGEKTFKAGEVIKDGGGNAIQDLNAELIIPAENVKFTAVWEDNEKADYAIQFWTEKADYPEGASLLEKYDFVGTHVYKDQATGTRPDLENETVKGVEFPDLDQARLDKIWNNQRFYRGAFLYLNKFYKYNKDLTDKENADPNSPDVVKAVSSTGKTIYNIYYDRQVYDLYFTKSNAKTGDQAESTFYPEIWRHGKKLGEPGNPYHFKARFNQLMTEWPDDAQETKGFSEGKQSFGWGPNYVIPNWQYRDTPPYRLSAEEFLDMAAYERLGGYTNEIDAGNGVTLDVNWNAKPRTFTTLSFGIEQRGGSGEETQPIPHHMDFWMDGFESGETIVDYNLYRTKADTESSAYGHPYPKVQGFTPYGLSEPSQKLTEDELAAMNEERADTTPLPDETVIDPYGNEKTKGDMQFMRTFFNRADEFGDPREEEGDPFDKNGYIRFQYHRNKYKLRFNNDPANLKDDSEYDETNQTDVFYQKPLKDLDLDNPQTLIDLELTDLVEKDDEGNDRIKRPEGLAPQMVFKGWALDPAGQKLVWENKETMPVHNLVLYAKWGEPDYKWKVTFDPNGGKLDPIEEKNVTTAPKTIKEGDVSDQKEVTYAKKGENEGDKQVFTVVQRQKLVEPNKPTRKGYSFMGWEVLRYQKDANTGEYTDKVDTSYRDTYKVPELYSYGNDVVSSIYLKAIWVKNDMQDVKVFHHFLDNDLAIDKTVTDNPATETKGNQRAEKYVAAIGSKQDAKWILASDEELRNTKDEETKKLYEGYQKLAGEHRATKDNTYFQTLRVEPKQILEDGKLVDNPKAKDNEFHFFYRPFHTRDYKVNYVDQRAETELAKATTDAEKKNIIEKYRILDQETVTSLCRHYDARNYKPINGWRLTSAPQQQLFYDVDEKTNEFKGINGTGSDEITFYYQDVRVIEVPSNSPTPPDGYVRVTFKASEGGSFGAGTDGNPIKEINYDVLKGLKSDLLPVPQELENGKKPDENKHYVTPEEGKSFKEWDKEPLLSPGTEIKENHTFTAQFDWSDLMTKGVATTESFKASDDTWINNFVPTLDELRAAIQLQSKDKTKITKLPDDATVEFVDENGTSVATQNDLYTLVKEEPDSNELVRTVKLKAKVKFAGREKIEEIELPIRVYKNRYDAPPTGPMPDFLKQATDPHGDLAKLLDGKTYVKVTVEPSSRLDKLPPQSYWVNPKAWVEIPEIAVSDKDKAATGLKHWSADKAAQNEGQAKLGVYDFTKRHKFSEDTEITPVFAEKVVPSVPVTGANVLVYLYAAALFTVAGIALVISRTRRKA</sequence>
<dbReference type="STRING" id="883077.HMPREF9241_00672"/>
<name>K0YUB4_9ACTO</name>
<dbReference type="Proteomes" id="UP000003994">
    <property type="component" value="Unassembled WGS sequence"/>
</dbReference>
<keyword evidence="3" id="KW-0472">Membrane</keyword>
<feature type="transmembrane region" description="Helical" evidence="3">
    <location>
        <begin position="1555"/>
        <end position="1574"/>
    </location>
</feature>
<dbReference type="Gene3D" id="2.60.40.4270">
    <property type="entry name" value="Listeria-Bacteroides repeat domain"/>
    <property type="match status" value="2"/>
</dbReference>
<reference evidence="4 5" key="1">
    <citation type="submission" date="2012-07" db="EMBL/GenBank/DDBJ databases">
        <title>The Genome Sequence of Actinomyces turicensis ACS-279-V-COL4.</title>
        <authorList>
            <consortium name="The Broad Institute Genome Sequencing Platform"/>
            <person name="Earl A."/>
            <person name="Ward D."/>
            <person name="Feldgarden M."/>
            <person name="Gevers D."/>
            <person name="Saerens B."/>
            <person name="Vaneechoutte M."/>
            <person name="Walker B."/>
            <person name="Young S.K."/>
            <person name="Zeng Q."/>
            <person name="Gargeya S."/>
            <person name="Fitzgerald M."/>
            <person name="Haas B."/>
            <person name="Abouelleil A."/>
            <person name="Alvarado L."/>
            <person name="Arachchi H.M."/>
            <person name="Berlin A."/>
            <person name="Chapman S.B."/>
            <person name="Goldberg J."/>
            <person name="Griggs A."/>
            <person name="Gujja S."/>
            <person name="Hansen M."/>
            <person name="Howarth C."/>
            <person name="Imamovic A."/>
            <person name="Larimer J."/>
            <person name="McCowen C."/>
            <person name="Montmayeur A."/>
            <person name="Murphy C."/>
            <person name="Neiman D."/>
            <person name="Pearson M."/>
            <person name="Priest M."/>
            <person name="Roberts A."/>
            <person name="Saif S."/>
            <person name="Shea T."/>
            <person name="Sisk P."/>
            <person name="Sykes S."/>
            <person name="Wortman J."/>
            <person name="Nusbaum C."/>
            <person name="Birren B."/>
        </authorList>
    </citation>
    <scope>NUCLEOTIDE SEQUENCE [LARGE SCALE GENOMIC DNA]</scope>
    <source>
        <strain evidence="4 5">ACS-279-V-Col4</strain>
    </source>
</reference>
<dbReference type="eggNOG" id="COG3064">
    <property type="taxonomic scope" value="Bacteria"/>
</dbReference>
<evidence type="ECO:0000313" key="4">
    <source>
        <dbReference type="EMBL" id="EJZ87083.1"/>
    </source>
</evidence>
<proteinExistence type="predicted"/>
<comment type="caution">
    <text evidence="4">The sequence shown here is derived from an EMBL/GenBank/DDBJ whole genome shotgun (WGS) entry which is preliminary data.</text>
</comment>
<protein>
    <recommendedName>
        <fullName evidence="6">Repeat protein</fullName>
    </recommendedName>
</protein>
<evidence type="ECO:0008006" key="6">
    <source>
        <dbReference type="Google" id="ProtNLM"/>
    </source>
</evidence>
<evidence type="ECO:0000256" key="3">
    <source>
        <dbReference type="SAM" id="Phobius"/>
    </source>
</evidence>
<dbReference type="HOGENOM" id="CLU_247528_0_0_11"/>
<keyword evidence="3" id="KW-0812">Transmembrane</keyword>
<dbReference type="PATRIC" id="fig|883077.3.peg.678"/>